<dbReference type="FunFam" id="3.30.160.60:FF:000202">
    <property type="entry name" value="Zinc finger protein 574"/>
    <property type="match status" value="1"/>
</dbReference>
<dbReference type="PROSITE" id="PS00028">
    <property type="entry name" value="ZINC_FINGER_C2H2_1"/>
    <property type="match status" value="5"/>
</dbReference>
<keyword evidence="1" id="KW-0479">Metal-binding</keyword>
<evidence type="ECO:0000313" key="8">
    <source>
        <dbReference type="EMBL" id="JAI14575.1"/>
    </source>
</evidence>
<dbReference type="PROSITE" id="PS50157">
    <property type="entry name" value="ZINC_FINGER_C2H2_2"/>
    <property type="match status" value="3"/>
</dbReference>
<feature type="domain" description="C2H2-type" evidence="7">
    <location>
        <begin position="242"/>
        <end position="269"/>
    </location>
</feature>
<evidence type="ECO:0000256" key="4">
    <source>
        <dbReference type="ARBA" id="ARBA00022833"/>
    </source>
</evidence>
<dbReference type="InterPro" id="IPR013087">
    <property type="entry name" value="Znf_C2H2_type"/>
</dbReference>
<dbReference type="PANTHER" id="PTHR24408">
    <property type="entry name" value="ZINC FINGER PROTEIN"/>
    <property type="match status" value="1"/>
</dbReference>
<sequence length="278" mass="33063">HYQNVHSTRGYALCCGIKIRKRMPLIHHMAQHLDPDAFKCSVCGKMCTRPGKLKEHIMTHKSMEERWYFCPTCPKRYVTHLGLEKHMISQQPIEERKKFPCGTCGKIFYHRTSLKSHENGAHGEKTLMCHVCGKKLKSVWAHRGHMTAHNPEREKKRNLIPVKRSRKRSKTTRKHTGRPPTLEEWRVCPYCSQIFGTKKLLLEHTQVEHNFLHKCEHCSYSNEKFELYFRHLNQQHLLERSHVCDICGASYEYSYKLKYHMNVHTREKKYTCQFCNKE</sequence>
<keyword evidence="2" id="KW-0677">Repeat</keyword>
<protein>
    <submittedName>
        <fullName evidence="8">Putative homeobox transcription factor sip1</fullName>
    </submittedName>
</protein>
<dbReference type="SUPFAM" id="SSF57667">
    <property type="entry name" value="beta-beta-alpha zinc fingers"/>
    <property type="match status" value="3"/>
</dbReference>
<organism evidence="8">
    <name type="scientific">Tabanus bromius</name>
    <name type="common">Band-eyed brown horse fly</name>
    <dbReference type="NCBI Taxonomy" id="304241"/>
    <lineage>
        <taxon>Eukaryota</taxon>
        <taxon>Metazoa</taxon>
        <taxon>Ecdysozoa</taxon>
        <taxon>Arthropoda</taxon>
        <taxon>Hexapoda</taxon>
        <taxon>Insecta</taxon>
        <taxon>Pterygota</taxon>
        <taxon>Neoptera</taxon>
        <taxon>Endopterygota</taxon>
        <taxon>Diptera</taxon>
        <taxon>Brachycera</taxon>
        <taxon>Tabanomorpha</taxon>
        <taxon>Tabanoidea</taxon>
        <taxon>Tabanidae</taxon>
        <taxon>Tabanus</taxon>
    </lineage>
</organism>
<evidence type="ECO:0000256" key="5">
    <source>
        <dbReference type="PROSITE-ProRule" id="PRU00042"/>
    </source>
</evidence>
<dbReference type="GO" id="GO:0043565">
    <property type="term" value="F:sequence-specific DNA binding"/>
    <property type="evidence" value="ECO:0007669"/>
    <property type="project" value="TreeGrafter"/>
</dbReference>
<dbReference type="Pfam" id="PF00096">
    <property type="entry name" value="zf-C2H2"/>
    <property type="match status" value="4"/>
</dbReference>
<dbReference type="GO" id="GO:0008270">
    <property type="term" value="F:zinc ion binding"/>
    <property type="evidence" value="ECO:0007669"/>
    <property type="project" value="UniProtKB-KW"/>
</dbReference>
<dbReference type="PANTHER" id="PTHR24408:SF58">
    <property type="entry name" value="TRANSCRIPTION FACTOR (TFIIIA), PUTATIVE (AFU_ORTHOLOGUE AFUA_1G05150)-RELATED"/>
    <property type="match status" value="1"/>
</dbReference>
<dbReference type="GO" id="GO:0000981">
    <property type="term" value="F:DNA-binding transcription factor activity, RNA polymerase II-specific"/>
    <property type="evidence" value="ECO:0007669"/>
    <property type="project" value="TreeGrafter"/>
</dbReference>
<accession>A0A0K8TKX3</accession>
<evidence type="ECO:0000256" key="6">
    <source>
        <dbReference type="SAM" id="MobiDB-lite"/>
    </source>
</evidence>
<dbReference type="GO" id="GO:0032502">
    <property type="term" value="P:developmental process"/>
    <property type="evidence" value="ECO:0007669"/>
    <property type="project" value="UniProtKB-ARBA"/>
</dbReference>
<feature type="non-terminal residue" evidence="8">
    <location>
        <position position="1"/>
    </location>
</feature>
<dbReference type="GO" id="GO:0005634">
    <property type="term" value="C:nucleus"/>
    <property type="evidence" value="ECO:0007669"/>
    <property type="project" value="TreeGrafter"/>
</dbReference>
<keyword evidence="8" id="KW-0371">Homeobox</keyword>
<evidence type="ECO:0000259" key="7">
    <source>
        <dbReference type="PROSITE" id="PS50157"/>
    </source>
</evidence>
<feature type="non-terminal residue" evidence="8">
    <location>
        <position position="278"/>
    </location>
</feature>
<dbReference type="InterPro" id="IPR036236">
    <property type="entry name" value="Znf_C2H2_sf"/>
</dbReference>
<evidence type="ECO:0000256" key="3">
    <source>
        <dbReference type="ARBA" id="ARBA00022771"/>
    </source>
</evidence>
<dbReference type="Gene3D" id="3.30.160.60">
    <property type="entry name" value="Classic Zinc Finger"/>
    <property type="match status" value="3"/>
</dbReference>
<dbReference type="AlphaFoldDB" id="A0A0K8TKX3"/>
<feature type="domain" description="C2H2-type" evidence="7">
    <location>
        <begin position="38"/>
        <end position="65"/>
    </location>
</feature>
<reference evidence="8" key="1">
    <citation type="journal article" date="2015" name="Insect Biochem. Mol. Biol.">
        <title>An insight into the sialome of the horse fly, Tabanus bromius.</title>
        <authorList>
            <person name="Ribeiro J.M."/>
            <person name="Kazimirova M."/>
            <person name="Takac P."/>
            <person name="Andersen J.F."/>
            <person name="Francischetti I.M."/>
        </authorList>
    </citation>
    <scope>NUCLEOTIDE SEQUENCE</scope>
</reference>
<feature type="domain" description="C2H2-type" evidence="7">
    <location>
        <begin position="99"/>
        <end position="127"/>
    </location>
</feature>
<keyword evidence="8" id="KW-0238">DNA-binding</keyword>
<proteinExistence type="evidence at transcript level"/>
<dbReference type="SMART" id="SM00355">
    <property type="entry name" value="ZnF_C2H2"/>
    <property type="match status" value="7"/>
</dbReference>
<evidence type="ECO:0000256" key="2">
    <source>
        <dbReference type="ARBA" id="ARBA00022737"/>
    </source>
</evidence>
<keyword evidence="3 5" id="KW-0863">Zinc-finger</keyword>
<evidence type="ECO:0000256" key="1">
    <source>
        <dbReference type="ARBA" id="ARBA00022723"/>
    </source>
</evidence>
<keyword evidence="4" id="KW-0862">Zinc</keyword>
<dbReference type="EMBL" id="GDAI01003028">
    <property type="protein sequence ID" value="JAI14575.1"/>
    <property type="molecule type" value="mRNA"/>
</dbReference>
<feature type="region of interest" description="Disordered" evidence="6">
    <location>
        <begin position="144"/>
        <end position="179"/>
    </location>
</feature>
<feature type="compositionally biased region" description="Basic residues" evidence="6">
    <location>
        <begin position="163"/>
        <end position="177"/>
    </location>
</feature>
<name>A0A0K8TKX3_TABBR</name>